<dbReference type="EMBL" id="QRGA01000001">
    <property type="protein sequence ID" value="RDV00285.1"/>
    <property type="molecule type" value="Genomic_DNA"/>
</dbReference>
<dbReference type="InterPro" id="IPR001387">
    <property type="entry name" value="Cro/C1-type_HTH"/>
</dbReference>
<proteinExistence type="predicted"/>
<dbReference type="CDD" id="cd00093">
    <property type="entry name" value="HTH_XRE"/>
    <property type="match status" value="1"/>
</dbReference>
<dbReference type="SUPFAM" id="SSF47413">
    <property type="entry name" value="lambda repressor-like DNA-binding domains"/>
    <property type="match status" value="1"/>
</dbReference>
<dbReference type="AlphaFoldDB" id="A0A3D8K5Z8"/>
<dbReference type="PROSITE" id="PS50943">
    <property type="entry name" value="HTH_CROC1"/>
    <property type="match status" value="1"/>
</dbReference>
<evidence type="ECO:0000313" key="2">
    <source>
        <dbReference type="EMBL" id="RDV00285.1"/>
    </source>
</evidence>
<name>A0A3D8K5Z8_9BURK</name>
<evidence type="ECO:0000313" key="3">
    <source>
        <dbReference type="Proteomes" id="UP000256838"/>
    </source>
</evidence>
<gene>
    <name evidence="2" type="ORF">DWV00_00280</name>
</gene>
<reference evidence="2 3" key="1">
    <citation type="submission" date="2018-08" db="EMBL/GenBank/DDBJ databases">
        <title>Paraburkholderia sp. DHOM06 isolated from forest soil.</title>
        <authorList>
            <person name="Gao Z.-H."/>
            <person name="Qiu L.-H."/>
        </authorList>
    </citation>
    <scope>NUCLEOTIDE SEQUENCE [LARGE SCALE GENOMIC DNA]</scope>
    <source>
        <strain evidence="2 3">DHOM06</strain>
    </source>
</reference>
<protein>
    <submittedName>
        <fullName evidence="2">XRE family transcriptional regulator</fullName>
    </submittedName>
</protein>
<accession>A0A3D8K5Z8</accession>
<dbReference type="GO" id="GO:0003677">
    <property type="term" value="F:DNA binding"/>
    <property type="evidence" value="ECO:0007669"/>
    <property type="project" value="InterPro"/>
</dbReference>
<organism evidence="2 3">
    <name type="scientific">Trinickia dinghuensis</name>
    <dbReference type="NCBI Taxonomy" id="2291023"/>
    <lineage>
        <taxon>Bacteria</taxon>
        <taxon>Pseudomonadati</taxon>
        <taxon>Pseudomonadota</taxon>
        <taxon>Betaproteobacteria</taxon>
        <taxon>Burkholderiales</taxon>
        <taxon>Burkholderiaceae</taxon>
        <taxon>Trinickia</taxon>
    </lineage>
</organism>
<comment type="caution">
    <text evidence="2">The sequence shown here is derived from an EMBL/GenBank/DDBJ whole genome shotgun (WGS) entry which is preliminary data.</text>
</comment>
<dbReference type="SMART" id="SM00530">
    <property type="entry name" value="HTH_XRE"/>
    <property type="match status" value="1"/>
</dbReference>
<dbReference type="InterPro" id="IPR010982">
    <property type="entry name" value="Lambda_DNA-bd_dom_sf"/>
</dbReference>
<dbReference type="Gene3D" id="1.10.260.40">
    <property type="entry name" value="lambda repressor-like DNA-binding domains"/>
    <property type="match status" value="1"/>
</dbReference>
<feature type="domain" description="HTH cro/C1-type" evidence="1">
    <location>
        <begin position="112"/>
        <end position="169"/>
    </location>
</feature>
<dbReference type="OrthoDB" id="2736385at2"/>
<evidence type="ECO:0000259" key="1">
    <source>
        <dbReference type="PROSITE" id="PS50943"/>
    </source>
</evidence>
<dbReference type="Proteomes" id="UP000256838">
    <property type="component" value="Unassembled WGS sequence"/>
</dbReference>
<sequence length="228" mass="25086">MSSRDRSRYCIGGISGTAAFRPEWAGALRALCAPNVWRVCYRSVAGVRRTASVQALSRGHHCNSRTSHGYHTCLKERIMGKLTELRNELMQDPLFKAGYEERGQLVRFGRMVRAARESQGLTQAGLAQRLSINQSEISRLEKGEGVNGPTFDRIVQFAHALGMKLVMGFANEATVSGSTNRPGEGVTVAERKGALVRFANVKGQRRGRIRSVADTAAADEFEPLWSAF</sequence>
<dbReference type="Pfam" id="PF01381">
    <property type="entry name" value="HTH_3"/>
    <property type="match status" value="1"/>
</dbReference>
<keyword evidence="3" id="KW-1185">Reference proteome</keyword>